<reference evidence="3 4" key="1">
    <citation type="submission" date="2017-06" db="EMBL/GenBank/DDBJ databases">
        <title>Investigating the central metabolism of Clostridium thermosuccinogenes.</title>
        <authorList>
            <person name="Koendjbiharie J.G."/>
            <person name="van Kranenburg R."/>
        </authorList>
    </citation>
    <scope>NUCLEOTIDE SEQUENCE [LARGE SCALE GENOMIC DNA]</scope>
    <source>
        <strain evidence="3 4">DSM 5806</strain>
    </source>
</reference>
<sequence>MKQIKAIVRPEKLPDVREALEKTGCYRGVMITDIMGQGAQKGITQAWRGEKYQVDLLPKVMIDLVVKDEDVETITNIIIKSARTGDIGDGKIFIYDVVEAVRIRTGEKGNDAL</sequence>
<dbReference type="PRINTS" id="PR00340">
    <property type="entry name" value="PIIGLNB"/>
</dbReference>
<feature type="modified residue" description="O-UMP-tyrosine" evidence="1">
    <location>
        <position position="52"/>
    </location>
</feature>
<dbReference type="RefSeq" id="WP_103082934.1">
    <property type="nucleotide sequence ID" value="NZ_CP021850.1"/>
</dbReference>
<dbReference type="GO" id="GO:0005829">
    <property type="term" value="C:cytosol"/>
    <property type="evidence" value="ECO:0007669"/>
    <property type="project" value="TreeGrafter"/>
</dbReference>
<dbReference type="GO" id="GO:0006808">
    <property type="term" value="P:regulation of nitrogen utilization"/>
    <property type="evidence" value="ECO:0007669"/>
    <property type="project" value="InterPro"/>
</dbReference>
<dbReference type="Proteomes" id="UP000236151">
    <property type="component" value="Unassembled WGS sequence"/>
</dbReference>
<evidence type="ECO:0000256" key="2">
    <source>
        <dbReference type="RuleBase" id="RU003936"/>
    </source>
</evidence>
<evidence type="ECO:0000313" key="4">
    <source>
        <dbReference type="Proteomes" id="UP000236151"/>
    </source>
</evidence>
<dbReference type="AlphaFoldDB" id="A0A2K2F7Y2"/>
<protein>
    <submittedName>
        <fullName evidence="3">Transcriptional regulator</fullName>
    </submittedName>
</protein>
<dbReference type="PANTHER" id="PTHR30115">
    <property type="entry name" value="NITROGEN REGULATORY PROTEIN P-II"/>
    <property type="match status" value="1"/>
</dbReference>
<accession>A0A2K2F7Y2</accession>
<keyword evidence="1" id="KW-0597">Phosphoprotein</keyword>
<dbReference type="OrthoDB" id="9802729at2"/>
<dbReference type="EMBL" id="NIOJ01000065">
    <property type="protein sequence ID" value="PNT95508.1"/>
    <property type="molecule type" value="Genomic_DNA"/>
</dbReference>
<dbReference type="InterPro" id="IPR015867">
    <property type="entry name" value="N-reg_PII/ATP_PRibTrfase_C"/>
</dbReference>
<name>A0A2K2F7Y2_9CLOT</name>
<dbReference type="Pfam" id="PF00543">
    <property type="entry name" value="P-II"/>
    <property type="match status" value="1"/>
</dbReference>
<dbReference type="GO" id="GO:0005524">
    <property type="term" value="F:ATP binding"/>
    <property type="evidence" value="ECO:0007669"/>
    <property type="project" value="TreeGrafter"/>
</dbReference>
<evidence type="ECO:0000256" key="1">
    <source>
        <dbReference type="PIRSR" id="PIRSR602187-50"/>
    </source>
</evidence>
<dbReference type="PROSITE" id="PS51343">
    <property type="entry name" value="PII_GLNB_DOM"/>
    <property type="match status" value="1"/>
</dbReference>
<comment type="similarity">
    <text evidence="2">Belongs to the P(II) protein family.</text>
</comment>
<comment type="caution">
    <text evidence="3">The sequence shown here is derived from an EMBL/GenBank/DDBJ whole genome shotgun (WGS) entry which is preliminary data.</text>
</comment>
<organism evidence="3 4">
    <name type="scientific">Clostridium thermosuccinogenes</name>
    <dbReference type="NCBI Taxonomy" id="84032"/>
    <lineage>
        <taxon>Bacteria</taxon>
        <taxon>Bacillati</taxon>
        <taxon>Bacillota</taxon>
        <taxon>Clostridia</taxon>
        <taxon>Eubacteriales</taxon>
        <taxon>Clostridiaceae</taxon>
        <taxon>Clostridium</taxon>
    </lineage>
</organism>
<dbReference type="SUPFAM" id="SSF54913">
    <property type="entry name" value="GlnB-like"/>
    <property type="match status" value="1"/>
</dbReference>
<dbReference type="InterPro" id="IPR002187">
    <property type="entry name" value="N-reg_PII"/>
</dbReference>
<dbReference type="Gene3D" id="3.30.70.120">
    <property type="match status" value="1"/>
</dbReference>
<dbReference type="SMART" id="SM00938">
    <property type="entry name" value="P-II"/>
    <property type="match status" value="1"/>
</dbReference>
<gene>
    <name evidence="3" type="ORF">CDQ84_16980</name>
</gene>
<dbReference type="PROSITE" id="PS00638">
    <property type="entry name" value="PII_GLNB_CTER"/>
    <property type="match status" value="1"/>
</dbReference>
<dbReference type="PANTHER" id="PTHR30115:SF11">
    <property type="entry name" value="NITROGEN REGULATORY PROTEIN P-II HOMOLOG"/>
    <property type="match status" value="1"/>
</dbReference>
<dbReference type="InterPro" id="IPR011322">
    <property type="entry name" value="N-reg_PII-like_a/b"/>
</dbReference>
<dbReference type="GO" id="GO:0030234">
    <property type="term" value="F:enzyme regulator activity"/>
    <property type="evidence" value="ECO:0007669"/>
    <property type="project" value="InterPro"/>
</dbReference>
<keyword evidence="4" id="KW-1185">Reference proteome</keyword>
<evidence type="ECO:0000313" key="3">
    <source>
        <dbReference type="EMBL" id="PNT95508.1"/>
    </source>
</evidence>
<proteinExistence type="inferred from homology"/>
<dbReference type="InterPro" id="IPR017918">
    <property type="entry name" value="N-reg_PII_CS"/>
</dbReference>